<feature type="chain" id="PRO_5002487266" description="SGNH hydrolase-type esterase domain-containing protein" evidence="1">
    <location>
        <begin position="25"/>
        <end position="3094"/>
    </location>
</feature>
<dbReference type="RefSeq" id="WP_046096832.1">
    <property type="nucleotide sequence ID" value="NZ_JZXN01000014.1"/>
</dbReference>
<accession>A0A0F5H1B7</accession>
<dbReference type="Pfam" id="PF00657">
    <property type="entry name" value="Lipase_GDSL"/>
    <property type="match status" value="1"/>
</dbReference>
<keyword evidence="3" id="KW-1185">Reference proteome</keyword>
<dbReference type="InterPro" id="IPR036514">
    <property type="entry name" value="SGNH_hydro_sf"/>
</dbReference>
<dbReference type="Gene3D" id="3.40.50.1110">
    <property type="entry name" value="SGNH hydrolase"/>
    <property type="match status" value="1"/>
</dbReference>
<dbReference type="Proteomes" id="UP000033750">
    <property type="component" value="Unassembled WGS sequence"/>
</dbReference>
<dbReference type="EMBL" id="JZXN01000014">
    <property type="protein sequence ID" value="KKB26945.1"/>
    <property type="molecule type" value="Genomic_DNA"/>
</dbReference>
<gene>
    <name evidence="2" type="ORF">MMELEA_03960</name>
</gene>
<reference evidence="2 3" key="1">
    <citation type="submission" date="2015-03" db="EMBL/GenBank/DDBJ databases">
        <title>Genome sequence of Mycoplasma meleagridis strain ATCC 25294.</title>
        <authorList>
            <person name="Yacoub E."/>
            <person name="Blanchard A."/>
            <person name="Sirand-Pugnet P."/>
            <person name="Mardassi B.B.A."/>
        </authorList>
    </citation>
    <scope>NUCLEOTIDE SEQUENCE [LARGE SCALE GENOMIC DNA]</scope>
    <source>
        <strain evidence="2 3">ATCC 25294</strain>
    </source>
</reference>
<feature type="signal peptide" evidence="1">
    <location>
        <begin position="1"/>
        <end position="24"/>
    </location>
</feature>
<dbReference type="PATRIC" id="fig|1264554.4.peg.352"/>
<evidence type="ECO:0008006" key="4">
    <source>
        <dbReference type="Google" id="ProtNLM"/>
    </source>
</evidence>
<dbReference type="OrthoDB" id="399880at2"/>
<dbReference type="STRING" id="29561.MM26B8_01600"/>
<organism evidence="2 3">
    <name type="scientific">Mycoplasmopsis meleagridis ATCC 25294</name>
    <dbReference type="NCBI Taxonomy" id="1264554"/>
    <lineage>
        <taxon>Bacteria</taxon>
        <taxon>Bacillati</taxon>
        <taxon>Mycoplasmatota</taxon>
        <taxon>Mycoplasmoidales</taxon>
        <taxon>Metamycoplasmataceae</taxon>
        <taxon>Mycoplasmopsis</taxon>
    </lineage>
</organism>
<sequence>MKFKIGKKTIIAIASASVSTIVLAISLSFIRTKEQTIDRGDNLNDNPRKDDSKIPTINDLKTIDDKTNNFTNSTNNMDYSSNNNSNIFPNFLFDDTTPTNLSKTSITKNEQVKYLAIGDSVSADWDARLPKNFPGQMNEKGIIEGVSYPVFLASFIQKAEKNKLASFVNLSKTSATLEDFYILLGNNFSVLTELQRQNLINIFGEQYIDYSKKLVDEIKKANLMTISLGANDIINAFINQFSEISFFDIFNQIISNKLNYGQIVQLFNTSFKSIFDHLENNQTKLIKKIKELNPKLNINFIGYSAPMPFITKLLDNYLNSLSIPIQVSQIIIDLLNKKIEQVANQNNTNYINIYNNSYWDKNIKLLSPNLFDIHPSLYAYKRMAMDIFAKLTLNTSDLEKIKHDGFDWDAAYYLSDRRSYVRQIEFNTDNTLKLNWNLFTSNQDEFLKGPDKYIDNVSSLFSQENYYKRVLNDKIFTNLIVNKLFFSAIKSSYFKELDPELKLNTFLTKDNNRNLNILSNWFINNHIFSSIFKKVSEKFVNTDWDNDGEAGAKEYKLEYLIESFKETITNEESIVSNLNSFFKLDFLVNDIQRTELKDIVLNIFNNLINKMLKNNIFTNAVNIFYDKTIAQYIDKNDLSQLITILLSNKNLKEILNKSLTPIFNAFPEFATAKNFDDFINIFLDNPNVRNGLEESAKLLFKDALNNDEFKQILTRLINNVIKINRLNKNINELQLKNLIHELINVFADVNKNTNLVPTLLHIVLDNIDSDTFRNFNSSLFISQIVTSISEFFSEENGKNNLLAIVKTLFSHNIEKYKNEFKTLLFNVLNSNSFNFKQSIISLLSYALPTKNRQEYNDLNNSLNEIFNSHYFNDLISNLIDFIFSANKEEIKNSQSLYQVIGILSKNVANSKLYSALVKLIENILSNPNVKNSVDTTLLNVNKIVHDILENGLLKDAILFVFNNYSFKQIINNFFNKALANSSVEQKDIKFSQIIKDWLNDNANNQVLEKYIKSFVLDIANNKNLINLLGDNLYRYLKNNSNLVNDIEKNQFILLLNNLISAGKDFINNSEIIDILFHSLVNTIKNNGLSFNGAIFSEEFNKLLDPSKIDSLVTELYKAIIKNKVFNGNKEIFKILLTNIFNENKLFNFKDIIKANVLKLIGNDNSKKDINNLIDNVVNSKKVESLIINFLDKIFSKNYAEIKNVKNIYAILKVAFKNIASSSLYNDFINIIEVVLKDDSVANLINNLLLSKLPSSISLKITKNQLHNLVLIILKDPNFVNIANDFVNSTVLETNSFEQLKNITSLIEEWLKKENTKNNIGNNFSTLILNVLQNNDFKLIVHEILYSLISQYDNLLKGIDKNKFNLLIDNLINIAINYEKQFKFISKVSNIVLTELSKGINKFNFNNILNALKNEFNKTEIEKMVVNAFKISIRNNLFKNNKDFLITIFYNVVNSKYFEPINELISNLLVKIVGDDKEKNAISSLIKQTYNSNEVNKFIQSLVEKISQITDEQAQKVKSYNDIFKLLLDNFSSSNIYSSALNLINYVLNNKEVERLTKKALDNNLGKLSAYISYDFFKKLISFSVNNQNIKSLVDNFINNSLLKENVNINAILTNINMLFKAWLSNDNNINFISEKLESYILELLKQKDLKEEVSKIIYLFLKDNSNIVKDIDQNSFISLINKLFDGTSDIISNTQFLKNLVKTLLFKIKNDGLSSLTSLKDTFSQIFKLDSNMENFALNIYKAVIKNNIYKEHSSVVKKLVINIINEDKLFSLNGLLSKAFSSLFKISENDTDLNEAVNSLLNERELNNLIDVFVNKLFYLDYSKIKEVSNFFDLLKLSLTDIIKSGIYDKFVSYLISAFEDNKIKKFVENKLFVKIPKNNRNLFKYSDIKEIVVFILNNQHFKQVVNAFFNNVLLSIKSFSDLTNIDKLFVNWFNNNSNNNYTVNELVSFVQDILSNNNFKDQIARMIYSILSSYNGMTNDLSFQEFSQLFSNLTGLINQFSIKYGILNKILIAFTEQFKEGITKFSVFNLVTSLRNQFNDKTLEATMIEIFKSLVSDKYLEENRKTIKKIVINFLTSDISKNIRLNIGEKINKLTKNSLTKEQFSDYLVNIFKSNSFAELIDAIFSTFVDLKPKLNTINNTLDLTKLVLSDFTNSKIYNAFIKFVSTAFNKNQIISLLPINVKNIIEPLLSKVTNDKISALVNEIFKDKNIKEIINHFIQNFLLKKINVFEDLGRLKELFKEYISNQKNNSFISTKIISWIKSVFVNPNLKPLVSQLLLGIFDQYTEIKGNLKDSEIAKLLDNIFISINQIDDSTNMLNDFIVEIMNEIKNNFDNFSIKKVISKFKEKHFSNAKIENTIVKIFKALINNNKIKENKNTIISLLQNFAKFTLNSGDSAIINTIWKSINGEWKETFNQITSLEELKVLTKNVIDSNAFYKLFNDVITNLFDNPSLYSKVNTIADILKIYSSDKSRNNQLSKDIEDLITTIIKVPEFKNIFVGVVNYVMKKYQIDINFSNNEKLVNDLYNELPQILSKLNFINPVMNGIINNADKLLKSSNIIFDLVNTAIKSFDITQYRLVKILLSTNTLRKNKAIVKDSLLKLSRGITSKPELIKLLINDFNLKGILTTLNIGDQETNDFIIALLQSNYLQEILDIFIREIIDNNEVYAKFNTWTEAIKNFFNSSSTNKLKDLLKRWLREIFINKSKPSEVIGELIAQLLKQKNFDITGRDINVFKAFSIDLIRAIANSKILDNVVDAVFNSLKNIGSYKGKDYITHLQYEAIRGALKFIKQGNKISLQKIFDNLSVIKGIVDQISPRNFTDFINVIFSKSPANFKEGVYGFLFNPYGNSSNSSSQNVNGEANPFGEGVDISIGAALHLVGNGLTNILKSVISPVIKQYFEDLVRLPRINSYAELKQKSEGYQALWRIFSSLLLLARQSNIPILVYWTFHKTTVEGIIHDKWMQAISSFKQPYRSQLLKKYGNTKTGRFNYGWPVGLNYDYSINSKFWEGTQTIDGNPGDSNNFSQWYYTRDSVLTYIYYGTIRWHGQPLYDKRFNKNKTFSQVLMEDLKRGYMPNEYSNKYDRSKYGDYRGT</sequence>
<dbReference type="SUPFAM" id="SSF52266">
    <property type="entry name" value="SGNH hydrolase"/>
    <property type="match status" value="1"/>
</dbReference>
<evidence type="ECO:0000256" key="1">
    <source>
        <dbReference type="SAM" id="SignalP"/>
    </source>
</evidence>
<evidence type="ECO:0000313" key="3">
    <source>
        <dbReference type="Proteomes" id="UP000033750"/>
    </source>
</evidence>
<evidence type="ECO:0000313" key="2">
    <source>
        <dbReference type="EMBL" id="KKB26945.1"/>
    </source>
</evidence>
<proteinExistence type="predicted"/>
<dbReference type="GO" id="GO:0016788">
    <property type="term" value="F:hydrolase activity, acting on ester bonds"/>
    <property type="evidence" value="ECO:0007669"/>
    <property type="project" value="InterPro"/>
</dbReference>
<protein>
    <recommendedName>
        <fullName evidence="4">SGNH hydrolase-type esterase domain-containing protein</fullName>
    </recommendedName>
</protein>
<comment type="caution">
    <text evidence="2">The sequence shown here is derived from an EMBL/GenBank/DDBJ whole genome shotgun (WGS) entry which is preliminary data.</text>
</comment>
<keyword evidence="1" id="KW-0732">Signal</keyword>
<name>A0A0F5H1B7_9BACT</name>
<dbReference type="InterPro" id="IPR001087">
    <property type="entry name" value="GDSL"/>
</dbReference>